<organism evidence="2 3">
    <name type="scientific">Aquimarina spongiae</name>
    <dbReference type="NCBI Taxonomy" id="570521"/>
    <lineage>
        <taxon>Bacteria</taxon>
        <taxon>Pseudomonadati</taxon>
        <taxon>Bacteroidota</taxon>
        <taxon>Flavobacteriia</taxon>
        <taxon>Flavobacteriales</taxon>
        <taxon>Flavobacteriaceae</taxon>
        <taxon>Aquimarina</taxon>
    </lineage>
</organism>
<keyword evidence="1" id="KW-0812">Transmembrane</keyword>
<sequence length="363" mass="41027">MKSKKKAFTKRKLVVITVIIAVILIVGRLLLPFYVKEYVNEVLADIPGYHGQVEGINICLLRGAYEIEYLSLQKIQADSKVPFLDFKRTNISIEWTALFKGKIVSEIVMTEPKLNYVFEDQGTGDSESPVLNDWTKALTDLVPIDINRLEIINGKASFIQLSTSPTIDLYFDQISLEAKNLKNVARENLELPSTIRANAVSIGQGNVQLEGKLDLIKTIPDMDISFSLEKTNMKSLNDFTHHYTGLDFEEGDLSIYSEVVIVDSYLKGYIKPILTNAKLIGNDDGFLDTLWEGFVGFFKFLLKNHKKDSLATKVPLQGNLNNVKTSSWNAILNIFKNAWIKAFENVTDDSINFENVQKEMDKK</sequence>
<dbReference type="InterPro" id="IPR052894">
    <property type="entry name" value="AsmA-related"/>
</dbReference>
<gene>
    <name evidence="2" type="ORF">SAMN04488508_105348</name>
</gene>
<accession>A0A1M6GM29</accession>
<dbReference type="OrthoDB" id="9771783at2"/>
<dbReference type="InterPro" id="IPR008023">
    <property type="entry name" value="DUF748"/>
</dbReference>
<keyword evidence="1" id="KW-1133">Transmembrane helix</keyword>
<keyword evidence="3" id="KW-1185">Reference proteome</keyword>
<dbReference type="PANTHER" id="PTHR30441">
    <property type="entry name" value="DUF748 DOMAIN-CONTAINING PROTEIN"/>
    <property type="match status" value="1"/>
</dbReference>
<dbReference type="GO" id="GO:0005886">
    <property type="term" value="C:plasma membrane"/>
    <property type="evidence" value="ECO:0007669"/>
    <property type="project" value="TreeGrafter"/>
</dbReference>
<evidence type="ECO:0008006" key="4">
    <source>
        <dbReference type="Google" id="ProtNLM"/>
    </source>
</evidence>
<name>A0A1M6GM29_9FLAO</name>
<feature type="transmembrane region" description="Helical" evidence="1">
    <location>
        <begin position="12"/>
        <end position="35"/>
    </location>
</feature>
<protein>
    <recommendedName>
        <fullName evidence="4">DUF748 domain-containing protein</fullName>
    </recommendedName>
</protein>
<dbReference type="Proteomes" id="UP000184432">
    <property type="component" value="Unassembled WGS sequence"/>
</dbReference>
<dbReference type="AlphaFoldDB" id="A0A1M6GM29"/>
<dbReference type="EMBL" id="FQYP01000005">
    <property type="protein sequence ID" value="SHJ11019.1"/>
    <property type="molecule type" value="Genomic_DNA"/>
</dbReference>
<evidence type="ECO:0000313" key="2">
    <source>
        <dbReference type="EMBL" id="SHJ11019.1"/>
    </source>
</evidence>
<dbReference type="PANTHER" id="PTHR30441:SF8">
    <property type="entry name" value="DUF748 DOMAIN-CONTAINING PROTEIN"/>
    <property type="match status" value="1"/>
</dbReference>
<reference evidence="3" key="1">
    <citation type="submission" date="2016-11" db="EMBL/GenBank/DDBJ databases">
        <authorList>
            <person name="Varghese N."/>
            <person name="Submissions S."/>
        </authorList>
    </citation>
    <scope>NUCLEOTIDE SEQUENCE [LARGE SCALE GENOMIC DNA]</scope>
    <source>
        <strain evidence="3">DSM 22623</strain>
    </source>
</reference>
<keyword evidence="1" id="KW-0472">Membrane</keyword>
<dbReference type="GO" id="GO:0090313">
    <property type="term" value="P:regulation of protein targeting to membrane"/>
    <property type="evidence" value="ECO:0007669"/>
    <property type="project" value="TreeGrafter"/>
</dbReference>
<dbReference type="Pfam" id="PF05359">
    <property type="entry name" value="DUF748"/>
    <property type="match status" value="2"/>
</dbReference>
<proteinExistence type="predicted"/>
<dbReference type="STRING" id="570521.SAMN04488508_105348"/>
<evidence type="ECO:0000313" key="3">
    <source>
        <dbReference type="Proteomes" id="UP000184432"/>
    </source>
</evidence>
<evidence type="ECO:0000256" key="1">
    <source>
        <dbReference type="SAM" id="Phobius"/>
    </source>
</evidence>